<name>A0AAV7QGZ2_PLEWA</name>
<feature type="signal peptide" evidence="1">
    <location>
        <begin position="1"/>
        <end position="23"/>
    </location>
</feature>
<evidence type="ECO:0000256" key="1">
    <source>
        <dbReference type="SAM" id="SignalP"/>
    </source>
</evidence>
<dbReference type="Proteomes" id="UP001066276">
    <property type="component" value="Chromosome 6"/>
</dbReference>
<gene>
    <name evidence="2" type="ORF">NDU88_005348</name>
</gene>
<organism evidence="2 3">
    <name type="scientific">Pleurodeles waltl</name>
    <name type="common">Iberian ribbed newt</name>
    <dbReference type="NCBI Taxonomy" id="8319"/>
    <lineage>
        <taxon>Eukaryota</taxon>
        <taxon>Metazoa</taxon>
        <taxon>Chordata</taxon>
        <taxon>Craniata</taxon>
        <taxon>Vertebrata</taxon>
        <taxon>Euteleostomi</taxon>
        <taxon>Amphibia</taxon>
        <taxon>Batrachia</taxon>
        <taxon>Caudata</taxon>
        <taxon>Salamandroidea</taxon>
        <taxon>Salamandridae</taxon>
        <taxon>Pleurodelinae</taxon>
        <taxon>Pleurodeles</taxon>
    </lineage>
</organism>
<protein>
    <submittedName>
        <fullName evidence="2">Uncharacterized protein</fullName>
    </submittedName>
</protein>
<evidence type="ECO:0000313" key="2">
    <source>
        <dbReference type="EMBL" id="KAJ1138969.1"/>
    </source>
</evidence>
<sequence length="106" mass="10947">MCSRGRLWKLLAWRGWFREICNAAGPGLPPLRLASCAGSCWAGDGRLPGLGWRSPAGQRRPALEETLLGGLGGSIAAFAARAWDSGQGALSLQDGKGGAAAGEDLL</sequence>
<keyword evidence="1" id="KW-0732">Signal</keyword>
<accession>A0AAV7QGZ2</accession>
<feature type="chain" id="PRO_5043328145" evidence="1">
    <location>
        <begin position="24"/>
        <end position="106"/>
    </location>
</feature>
<keyword evidence="3" id="KW-1185">Reference proteome</keyword>
<reference evidence="2" key="1">
    <citation type="journal article" date="2022" name="bioRxiv">
        <title>Sequencing and chromosome-scale assembly of the giantPleurodeles waltlgenome.</title>
        <authorList>
            <person name="Brown T."/>
            <person name="Elewa A."/>
            <person name="Iarovenko S."/>
            <person name="Subramanian E."/>
            <person name="Araus A.J."/>
            <person name="Petzold A."/>
            <person name="Susuki M."/>
            <person name="Suzuki K.-i.T."/>
            <person name="Hayashi T."/>
            <person name="Toyoda A."/>
            <person name="Oliveira C."/>
            <person name="Osipova E."/>
            <person name="Leigh N.D."/>
            <person name="Simon A."/>
            <person name="Yun M.H."/>
        </authorList>
    </citation>
    <scope>NUCLEOTIDE SEQUENCE</scope>
    <source>
        <strain evidence="2">20211129_DDA</strain>
        <tissue evidence="2">Liver</tissue>
    </source>
</reference>
<evidence type="ECO:0000313" key="3">
    <source>
        <dbReference type="Proteomes" id="UP001066276"/>
    </source>
</evidence>
<proteinExistence type="predicted"/>
<comment type="caution">
    <text evidence="2">The sequence shown here is derived from an EMBL/GenBank/DDBJ whole genome shotgun (WGS) entry which is preliminary data.</text>
</comment>
<dbReference type="AlphaFoldDB" id="A0AAV7QGZ2"/>
<dbReference type="EMBL" id="JANPWB010000010">
    <property type="protein sequence ID" value="KAJ1138969.1"/>
    <property type="molecule type" value="Genomic_DNA"/>
</dbReference>